<proteinExistence type="predicted"/>
<accession>A0ABT7AUI4</accession>
<reference evidence="2 3" key="1">
    <citation type="submission" date="2023-01" db="EMBL/GenBank/DDBJ databases">
        <title>Novel diversity within Roseofilum (Cyanobacteria; Desertifilaceae) from marine benthic mats with descriptions of four novel species.</title>
        <authorList>
            <person name="Wang Y."/>
            <person name="Berthold D.E."/>
            <person name="Hu J."/>
            <person name="Lefler F.W."/>
            <person name="Laughinghouse H.D. IV."/>
        </authorList>
    </citation>
    <scope>NUCLEOTIDE SEQUENCE [LARGE SCALE GENOMIC DNA]</scope>
    <source>
        <strain evidence="2 3">BLCC-M154</strain>
    </source>
</reference>
<feature type="domain" description="Glycosyl transferase family 1" evidence="1">
    <location>
        <begin position="267"/>
        <end position="420"/>
    </location>
</feature>
<name>A0ABT7AUI4_9CYAN</name>
<dbReference type="CDD" id="cd03801">
    <property type="entry name" value="GT4_PimA-like"/>
    <property type="match status" value="1"/>
</dbReference>
<organism evidence="2 3">
    <name type="scientific">Roseofilum acuticapitatum BLCC-M154</name>
    <dbReference type="NCBI Taxonomy" id="3022444"/>
    <lineage>
        <taxon>Bacteria</taxon>
        <taxon>Bacillati</taxon>
        <taxon>Cyanobacteriota</taxon>
        <taxon>Cyanophyceae</taxon>
        <taxon>Desertifilales</taxon>
        <taxon>Desertifilaceae</taxon>
        <taxon>Roseofilum</taxon>
        <taxon>Roseofilum acuticapitatum</taxon>
    </lineage>
</organism>
<dbReference type="Pfam" id="PF00534">
    <property type="entry name" value="Glycos_transf_1"/>
    <property type="match status" value="1"/>
</dbReference>
<evidence type="ECO:0000313" key="3">
    <source>
        <dbReference type="Proteomes" id="UP001235303"/>
    </source>
</evidence>
<dbReference type="PANTHER" id="PTHR12526">
    <property type="entry name" value="GLYCOSYLTRANSFERASE"/>
    <property type="match status" value="1"/>
</dbReference>
<dbReference type="Proteomes" id="UP001235303">
    <property type="component" value="Unassembled WGS sequence"/>
</dbReference>
<comment type="caution">
    <text evidence="2">The sequence shown here is derived from an EMBL/GenBank/DDBJ whole genome shotgun (WGS) entry which is preliminary data.</text>
</comment>
<dbReference type="PANTHER" id="PTHR12526:SF638">
    <property type="entry name" value="SPORE COAT PROTEIN SA"/>
    <property type="match status" value="1"/>
</dbReference>
<dbReference type="SUPFAM" id="SSF53756">
    <property type="entry name" value="UDP-Glycosyltransferase/glycogen phosphorylase"/>
    <property type="match status" value="1"/>
</dbReference>
<dbReference type="Gene3D" id="3.40.50.2000">
    <property type="entry name" value="Glycogen Phosphorylase B"/>
    <property type="match status" value="1"/>
</dbReference>
<dbReference type="InterPro" id="IPR001296">
    <property type="entry name" value="Glyco_trans_1"/>
</dbReference>
<gene>
    <name evidence="2" type="ORF">PMG71_14120</name>
</gene>
<sequence>MNQLSVNSFEIKFQPWCREQFSLHQEPVVILVTPEYEGIFKNGGIGTYYRTLSEKLATMGEKVHLILLLCQSKTRFQGKSTVPYVDRIFSVHEVEECLELLPVHVGILAQFQPWQWVESESYKILFFVQALAASCPEVLLYIEFPDLCGLGYRTIQAKRAGLLGQQCITAVTLHSGQEWLNEAHENYILGDRWNWFRTVYTYEQYSFENADRAFFLSFFMAEKVSSYGWKTAHALHLPYCFSLVPPLNPHRPLLKKLGLNLKREHIPLIFFGRLEKRKGLLTFVEAIKILEPSLRSSIHILFLGKIVPLEAQSSHSLDSQQYIEQHLGDHWDYTLLSDLFSQEAIALVQELAPAIVCLTSPQENFPNSALEMGQLPVSLIVSDTGGFREPLNLIDRSDGIRWFNPGNSSSLASQITHAIAAYPERPSPPSQKFLADINQSLFNHKLEYIKQARFPPNQRSPRSDAFLLGMTSAQEQIFLREYGEHQYSGQGEMVDVGCWLGSATISLAQGLEKNRQVALKFNRIHAYDLFVWHPYMEASVKETEIEGKYQQEDNFMDEFMHRIDPWNSLIAVYPGDVMKIGWQPQKPIEYLFVDAMKSWGLTKSIVRDFYPHLIPHKSLVHYNDFAHYYESWIHVLIYKLRPYFNHYKNLYQAAVFEYVNPLPQASAMWDFDPPFHIFSDEEIHQAFEYSMEIVHKPLRANIAAAKVMAFIHLGNYEKAQQELEQARKTFGEVLDIPTVAQLLQRKRSNG</sequence>
<evidence type="ECO:0000259" key="1">
    <source>
        <dbReference type="Pfam" id="PF00534"/>
    </source>
</evidence>
<dbReference type="RefSeq" id="WP_283754325.1">
    <property type="nucleotide sequence ID" value="NZ_JAQOSP010000091.1"/>
</dbReference>
<protein>
    <submittedName>
        <fullName evidence="2">Glycosyltransferase family 4 protein</fullName>
    </submittedName>
</protein>
<evidence type="ECO:0000313" key="2">
    <source>
        <dbReference type="EMBL" id="MDJ1170565.1"/>
    </source>
</evidence>
<keyword evidence="3" id="KW-1185">Reference proteome</keyword>
<dbReference type="EMBL" id="JAQOSP010000091">
    <property type="protein sequence ID" value="MDJ1170565.1"/>
    <property type="molecule type" value="Genomic_DNA"/>
</dbReference>